<dbReference type="AlphaFoldDB" id="A0A1E7ZGY9"/>
<sequence length="317" mass="34714">MLEDYFADASRLVYGCMGLGGDWDSSPVTAAHIKQAEDVIETALDNGITVFDHADIYTLGKAEQAFGQVLKNTPSLRDKMILQSKCAIRFADDAGPKRYDFSAAWITGSVEDILQRLNIEQLDVLLLHRPDPLMELDEVATAISDLQASGKIKHLGVSNMHGHQINYLQSALGTPVVANQLEMSLAFRDWLEDGITTNSAHNRQMGYAPGTLEYCMMNNVQLQAWGSLAQGKFTGGKAEFEEDVATAALVSEMAAEYGVSAEAIVLGWLMRHPANIQPVIGTTNLTRIRNCVQANSVNLSREHWYALLESARGSDVP</sequence>
<dbReference type="InterPro" id="IPR036812">
    <property type="entry name" value="NAD(P)_OxRdtase_dom_sf"/>
</dbReference>
<dbReference type="Pfam" id="PF00248">
    <property type="entry name" value="Aldo_ket_red"/>
    <property type="match status" value="1"/>
</dbReference>
<dbReference type="InterPro" id="IPR050523">
    <property type="entry name" value="AKR_Detox_Biosynth"/>
</dbReference>
<dbReference type="PANTHER" id="PTHR43364:SF1">
    <property type="entry name" value="OXIDOREDUCTASE YDHF"/>
    <property type="match status" value="1"/>
</dbReference>
<dbReference type="STRING" id="1656094.BFC18_01580"/>
<dbReference type="InterPro" id="IPR023210">
    <property type="entry name" value="NADP_OxRdtase_dom"/>
</dbReference>
<dbReference type="CDD" id="cd19092">
    <property type="entry name" value="AKR_BsYcsN_EcYdhF-like"/>
    <property type="match status" value="1"/>
</dbReference>
<feature type="domain" description="NADP-dependent oxidoreductase" evidence="1">
    <location>
        <begin position="11"/>
        <end position="306"/>
    </location>
</feature>
<comment type="caution">
    <text evidence="2">The sequence shown here is derived from an EMBL/GenBank/DDBJ whole genome shotgun (WGS) entry which is preliminary data.</text>
</comment>
<gene>
    <name evidence="2" type="ORF">BFC18_01580</name>
</gene>
<dbReference type="SUPFAM" id="SSF51430">
    <property type="entry name" value="NAD(P)-linked oxidoreductase"/>
    <property type="match status" value="1"/>
</dbReference>
<proteinExistence type="predicted"/>
<reference evidence="2 3" key="1">
    <citation type="submission" date="2016-08" db="EMBL/GenBank/DDBJ databases">
        <authorList>
            <person name="Seilhamer J.J."/>
        </authorList>
    </citation>
    <scope>NUCLEOTIDE SEQUENCE [LARGE SCALE GENOMIC DNA]</scope>
    <source>
        <strain evidence="2 3">KCTC 42603</strain>
    </source>
</reference>
<accession>A0A1E7ZGY9</accession>
<dbReference type="PANTHER" id="PTHR43364">
    <property type="entry name" value="NADH-SPECIFIC METHYLGLYOXAL REDUCTASE-RELATED"/>
    <property type="match status" value="1"/>
</dbReference>
<evidence type="ECO:0000313" key="3">
    <source>
        <dbReference type="Proteomes" id="UP000175691"/>
    </source>
</evidence>
<protein>
    <submittedName>
        <fullName evidence="2">Aldo/keto reductase</fullName>
    </submittedName>
</protein>
<keyword evidence="3" id="KW-1185">Reference proteome</keyword>
<name>A0A1E7ZGY9_9ALTE</name>
<dbReference type="EMBL" id="MDHN01000002">
    <property type="protein sequence ID" value="OFC72724.1"/>
    <property type="molecule type" value="Genomic_DNA"/>
</dbReference>
<dbReference type="GO" id="GO:0005829">
    <property type="term" value="C:cytosol"/>
    <property type="evidence" value="ECO:0007669"/>
    <property type="project" value="TreeGrafter"/>
</dbReference>
<evidence type="ECO:0000313" key="2">
    <source>
        <dbReference type="EMBL" id="OFC72724.1"/>
    </source>
</evidence>
<evidence type="ECO:0000259" key="1">
    <source>
        <dbReference type="Pfam" id="PF00248"/>
    </source>
</evidence>
<organism evidence="2 3">
    <name type="scientific">Alteromonas confluentis</name>
    <dbReference type="NCBI Taxonomy" id="1656094"/>
    <lineage>
        <taxon>Bacteria</taxon>
        <taxon>Pseudomonadati</taxon>
        <taxon>Pseudomonadota</taxon>
        <taxon>Gammaproteobacteria</taxon>
        <taxon>Alteromonadales</taxon>
        <taxon>Alteromonadaceae</taxon>
        <taxon>Alteromonas/Salinimonas group</taxon>
        <taxon>Alteromonas</taxon>
    </lineage>
</organism>
<dbReference type="Gene3D" id="3.20.20.100">
    <property type="entry name" value="NADP-dependent oxidoreductase domain"/>
    <property type="match status" value="1"/>
</dbReference>
<dbReference type="Proteomes" id="UP000175691">
    <property type="component" value="Unassembled WGS sequence"/>
</dbReference>